<keyword evidence="4" id="KW-0378">Hydrolase</keyword>
<dbReference type="PROSITE" id="PS00572">
    <property type="entry name" value="GLYCOSYL_HYDROL_F1_1"/>
    <property type="match status" value="1"/>
</dbReference>
<sequence length="461" mass="51396">MNFPDDFTWGVATSSYQIEGAAHTDGRGPSIWDTFSYTPGKVVGGEHGDIACDHYNRYPQDVALMKDLGVQAYRFSIAWPRLYPQGDARREQRGFDFYSRLIDELLNAGITPVPTLYHWDLPQATHDRGGWANRDIVAQFADYASAIATEFGDRAKKIITLNEPWCFTWLGHMSGVHAPGMKDLDFSIATAHHSVLAHAEATRAMRAVHSDIESGITLNMTNFRVAEGSSPEVHELAALQDAHINRWWIESQLHGVYPQILVDHYGDKLARVIKDGDMDIAKIDSEFLGINYYSDSFLSNPAESDKPAGDGGPFPFPQRASGEVPQPTTDMGWPITPEGLYDLLMRIERDWPEFNEVSITENGAAYPEGVGADGEVHDERRVEYIRDHIASVIRAAEDGSKIRSYFGWSFMDNFEWAEGYAKRFGLVHVDFETQVRTPKDSAKAYAAIIASNGAVLASVGR</sequence>
<dbReference type="EMBL" id="CAEZSH010000032">
    <property type="protein sequence ID" value="CAB4535241.1"/>
    <property type="molecule type" value="Genomic_DNA"/>
</dbReference>
<dbReference type="Pfam" id="PF00232">
    <property type="entry name" value="Glyco_hydro_1"/>
    <property type="match status" value="1"/>
</dbReference>
<evidence type="ECO:0000256" key="5">
    <source>
        <dbReference type="ARBA" id="ARBA00023001"/>
    </source>
</evidence>
<proteinExistence type="inferred from homology"/>
<dbReference type="PROSITE" id="PS00653">
    <property type="entry name" value="GLYCOSYL_HYDROL_F1_2"/>
    <property type="match status" value="1"/>
</dbReference>
<dbReference type="InterPro" id="IPR001360">
    <property type="entry name" value="Glyco_hydro_1"/>
</dbReference>
<evidence type="ECO:0000256" key="4">
    <source>
        <dbReference type="ARBA" id="ARBA00022801"/>
    </source>
</evidence>
<dbReference type="EC" id="3.2.1.21" evidence="3"/>
<evidence type="ECO:0000256" key="3">
    <source>
        <dbReference type="ARBA" id="ARBA00012744"/>
    </source>
</evidence>
<evidence type="ECO:0000313" key="10">
    <source>
        <dbReference type="EMBL" id="CAB4535241.1"/>
    </source>
</evidence>
<dbReference type="AlphaFoldDB" id="A0A6J6B8B2"/>
<organism evidence="10">
    <name type="scientific">freshwater metagenome</name>
    <dbReference type="NCBI Taxonomy" id="449393"/>
    <lineage>
        <taxon>unclassified sequences</taxon>
        <taxon>metagenomes</taxon>
        <taxon>ecological metagenomes</taxon>
    </lineage>
</organism>
<evidence type="ECO:0000256" key="6">
    <source>
        <dbReference type="ARBA" id="ARBA00023277"/>
    </source>
</evidence>
<gene>
    <name evidence="10" type="ORF">UFOPK1410_00411</name>
</gene>
<evidence type="ECO:0000256" key="2">
    <source>
        <dbReference type="ARBA" id="ARBA00010838"/>
    </source>
</evidence>
<keyword evidence="6" id="KW-0119">Carbohydrate metabolism</keyword>
<name>A0A6J6B8B2_9ZZZZ</name>
<evidence type="ECO:0000256" key="8">
    <source>
        <dbReference type="ARBA" id="ARBA00023326"/>
    </source>
</evidence>
<keyword evidence="8" id="KW-0624">Polysaccharide degradation</keyword>
<dbReference type="PRINTS" id="PR00131">
    <property type="entry name" value="GLHYDRLASE1"/>
</dbReference>
<protein>
    <recommendedName>
        <fullName evidence="3">beta-glucosidase</fullName>
        <ecNumber evidence="3">3.2.1.21</ecNumber>
    </recommendedName>
</protein>
<dbReference type="PANTHER" id="PTHR10353:SF36">
    <property type="entry name" value="LP05116P"/>
    <property type="match status" value="1"/>
</dbReference>
<keyword evidence="5" id="KW-0136">Cellulose degradation</keyword>
<dbReference type="InterPro" id="IPR018120">
    <property type="entry name" value="Glyco_hydro_1_AS"/>
</dbReference>
<dbReference type="GO" id="GO:0030245">
    <property type="term" value="P:cellulose catabolic process"/>
    <property type="evidence" value="ECO:0007669"/>
    <property type="project" value="UniProtKB-KW"/>
</dbReference>
<dbReference type="Gene3D" id="3.20.20.80">
    <property type="entry name" value="Glycosidases"/>
    <property type="match status" value="1"/>
</dbReference>
<dbReference type="InterPro" id="IPR017853">
    <property type="entry name" value="GH"/>
</dbReference>
<reference evidence="10" key="1">
    <citation type="submission" date="2020-05" db="EMBL/GenBank/DDBJ databases">
        <authorList>
            <person name="Chiriac C."/>
            <person name="Salcher M."/>
            <person name="Ghai R."/>
            <person name="Kavagutti S V."/>
        </authorList>
    </citation>
    <scope>NUCLEOTIDE SEQUENCE</scope>
</reference>
<comment type="similarity">
    <text evidence="2">Belongs to the glycosyl hydrolase 1 family.</text>
</comment>
<dbReference type="SUPFAM" id="SSF51445">
    <property type="entry name" value="(Trans)glycosidases"/>
    <property type="match status" value="1"/>
</dbReference>
<feature type="region of interest" description="Disordered" evidence="9">
    <location>
        <begin position="301"/>
        <end position="331"/>
    </location>
</feature>
<dbReference type="InterPro" id="IPR033132">
    <property type="entry name" value="GH_1_N_CS"/>
</dbReference>
<dbReference type="NCBIfam" id="TIGR03356">
    <property type="entry name" value="BGL"/>
    <property type="match status" value="1"/>
</dbReference>
<dbReference type="PANTHER" id="PTHR10353">
    <property type="entry name" value="GLYCOSYL HYDROLASE"/>
    <property type="match status" value="1"/>
</dbReference>
<keyword evidence="7" id="KW-0326">Glycosidase</keyword>
<dbReference type="FunFam" id="3.20.20.80:FF:000004">
    <property type="entry name" value="Beta-glucosidase 6-phospho-beta-glucosidase"/>
    <property type="match status" value="1"/>
</dbReference>
<comment type="catalytic activity">
    <reaction evidence="1">
        <text>Hydrolysis of terminal, non-reducing beta-D-glucosyl residues with release of beta-D-glucose.</text>
        <dbReference type="EC" id="3.2.1.21"/>
    </reaction>
</comment>
<evidence type="ECO:0000256" key="1">
    <source>
        <dbReference type="ARBA" id="ARBA00000448"/>
    </source>
</evidence>
<evidence type="ECO:0000256" key="9">
    <source>
        <dbReference type="SAM" id="MobiDB-lite"/>
    </source>
</evidence>
<dbReference type="InterPro" id="IPR017736">
    <property type="entry name" value="Glyco_hydro_1_beta-glucosidase"/>
</dbReference>
<dbReference type="GO" id="GO:0008422">
    <property type="term" value="F:beta-glucosidase activity"/>
    <property type="evidence" value="ECO:0007669"/>
    <property type="project" value="UniProtKB-EC"/>
</dbReference>
<evidence type="ECO:0000256" key="7">
    <source>
        <dbReference type="ARBA" id="ARBA00023295"/>
    </source>
</evidence>
<accession>A0A6J6B8B2</accession>
<dbReference type="GO" id="GO:0005829">
    <property type="term" value="C:cytosol"/>
    <property type="evidence" value="ECO:0007669"/>
    <property type="project" value="TreeGrafter"/>
</dbReference>